<evidence type="ECO:0000313" key="2">
    <source>
        <dbReference type="EMBL" id="CUU23807.1"/>
    </source>
</evidence>
<dbReference type="STRING" id="1619313.EM595_1573"/>
<evidence type="ECO:0008006" key="4">
    <source>
        <dbReference type="Google" id="ProtNLM"/>
    </source>
</evidence>
<keyword evidence="3" id="KW-1185">Reference proteome</keyword>
<protein>
    <recommendedName>
        <fullName evidence="4">Lipoprotein</fullName>
    </recommendedName>
</protein>
<feature type="chain" id="PRO_5006861001" description="Lipoprotein" evidence="1">
    <location>
        <begin position="23"/>
        <end position="175"/>
    </location>
</feature>
<dbReference type="KEGG" id="ege:EM595_1573"/>
<dbReference type="EMBL" id="LN907827">
    <property type="protein sequence ID" value="CUU23807.1"/>
    <property type="molecule type" value="Genomic_DNA"/>
</dbReference>
<dbReference type="InterPro" id="IPR021733">
    <property type="entry name" value="DUF3304"/>
</dbReference>
<name>A0A0U5L1X1_9GAMM</name>
<accession>A0A0U5L1X1</accession>
<reference evidence="3" key="1">
    <citation type="submission" date="2015-11" db="EMBL/GenBank/DDBJ databases">
        <authorList>
            <person name="Blom J."/>
        </authorList>
    </citation>
    <scope>NUCLEOTIDE SEQUENCE [LARGE SCALE GENOMIC DNA]</scope>
</reference>
<proteinExistence type="predicted"/>
<evidence type="ECO:0000256" key="1">
    <source>
        <dbReference type="SAM" id="SignalP"/>
    </source>
</evidence>
<evidence type="ECO:0000313" key="3">
    <source>
        <dbReference type="Proteomes" id="UP000059419"/>
    </source>
</evidence>
<keyword evidence="1" id="KW-0732">Signal</keyword>
<dbReference type="PATRIC" id="fig|1619313.3.peg.1630"/>
<dbReference type="RefSeq" id="WP_067429974.1">
    <property type="nucleotide sequence ID" value="NZ_LN907827.1"/>
</dbReference>
<feature type="signal peptide" evidence="1">
    <location>
        <begin position="1"/>
        <end position="22"/>
    </location>
</feature>
<dbReference type="Pfam" id="PF11745">
    <property type="entry name" value="DUF3304"/>
    <property type="match status" value="1"/>
</dbReference>
<organism evidence="2 3">
    <name type="scientific">Duffyella gerundensis</name>
    <dbReference type="NCBI Taxonomy" id="1619313"/>
    <lineage>
        <taxon>Bacteria</taxon>
        <taxon>Pseudomonadati</taxon>
        <taxon>Pseudomonadota</taxon>
        <taxon>Gammaproteobacteria</taxon>
        <taxon>Enterobacterales</taxon>
        <taxon>Erwiniaceae</taxon>
        <taxon>Duffyella</taxon>
    </lineage>
</organism>
<gene>
    <name evidence="2" type="ORF">EM595_1573</name>
</gene>
<sequence length="175" mass="18916">MMLKSCALWTAFLLLTGCSQSAAEAQGGGGGIIDAINHTHRAINHFSINRQSGLDIIGPYQGGGGGCCFSMPAQWRPGMMVQVDWETGQGSSAGFPGFADREKYEAWRAKIHAQKRQHSKAVPLADYNGQDTCGITVHFLPCDEVKVTTSCYTYGSPAYPIKEPLRMTEPTVCPT</sequence>
<dbReference type="OrthoDB" id="6539557at2"/>
<dbReference type="Proteomes" id="UP000059419">
    <property type="component" value="Chromosome 1"/>
</dbReference>
<dbReference type="AlphaFoldDB" id="A0A0U5L1X1"/>
<dbReference type="PROSITE" id="PS51257">
    <property type="entry name" value="PROKAR_LIPOPROTEIN"/>
    <property type="match status" value="1"/>
</dbReference>